<dbReference type="NCBIfam" id="TIGR02651">
    <property type="entry name" value="RNase_Z"/>
    <property type="match status" value="1"/>
</dbReference>
<feature type="binding site" evidence="10">
    <location>
        <position position="68"/>
    </location>
    <ligand>
        <name>Zn(2+)</name>
        <dbReference type="ChEBI" id="CHEBI:29105"/>
        <label>2</label>
        <note>catalytic</note>
    </ligand>
</feature>
<feature type="binding site" evidence="10">
    <location>
        <position position="67"/>
    </location>
    <ligand>
        <name>Zn(2+)</name>
        <dbReference type="ChEBI" id="CHEBI:29105"/>
        <label>2</label>
        <note>catalytic</note>
    </ligand>
</feature>
<sequence length="306" mass="33840">MELTFLGTGAGVPSRNRNVTSIMLKLLDESNEMWMFDCGEATQHQILKTTLKPRKVSKVFITHLHGDHIFGLPGFLSSRSHQGGDSLLTVYGPKGIKEYIQSFLRLTKTTLGYELRIVELDQEGIAFQTDQYQVIYHTLDHAIQSYGFRIVEADQTGELLIDKAREDGVPNGPLLGQLKKGQIVTLEDGRQLNGLDYIGPDKKGHIVTILGDTRYNEHAITLAKDADVLVHEATFAAGEEKMARNYFHSTANQAGKVAKSAGVKKLVITHISARYVGKAASQLELDAQKVFANTQIVKDFDSIAID</sequence>
<accession>A0A3N4GUY6</accession>
<dbReference type="EC" id="3.1.26.11" evidence="2 10"/>
<evidence type="ECO:0000313" key="13">
    <source>
        <dbReference type="Proteomes" id="UP000273977"/>
    </source>
</evidence>
<comment type="similarity">
    <text evidence="10">Belongs to the RNase Z family.</text>
</comment>
<feature type="binding site" evidence="10">
    <location>
        <position position="63"/>
    </location>
    <ligand>
        <name>Zn(2+)</name>
        <dbReference type="ChEBI" id="CHEBI:29105"/>
        <label>1</label>
        <note>catalytic</note>
    </ligand>
</feature>
<evidence type="ECO:0000259" key="11">
    <source>
        <dbReference type="Pfam" id="PF12706"/>
    </source>
</evidence>
<evidence type="ECO:0000256" key="6">
    <source>
        <dbReference type="ARBA" id="ARBA00022759"/>
    </source>
</evidence>
<dbReference type="GO" id="GO:0042802">
    <property type="term" value="F:identical protein binding"/>
    <property type="evidence" value="ECO:0007669"/>
    <property type="project" value="UniProtKB-ARBA"/>
</dbReference>
<dbReference type="InterPro" id="IPR036866">
    <property type="entry name" value="RibonucZ/Hydroxyglut_hydro"/>
</dbReference>
<dbReference type="InterPro" id="IPR001279">
    <property type="entry name" value="Metallo-B-lactamas"/>
</dbReference>
<organism evidence="12 13">
    <name type="scientific">Aerococcus agrisoli</name>
    <dbReference type="NCBI Taxonomy" id="2487350"/>
    <lineage>
        <taxon>Bacteria</taxon>
        <taxon>Bacillati</taxon>
        <taxon>Bacillota</taxon>
        <taxon>Bacilli</taxon>
        <taxon>Lactobacillales</taxon>
        <taxon>Aerococcaceae</taxon>
        <taxon>Aerococcus</taxon>
    </lineage>
</organism>
<dbReference type="InterPro" id="IPR013471">
    <property type="entry name" value="RNase_Z/BN"/>
</dbReference>
<dbReference type="GO" id="GO:0042781">
    <property type="term" value="F:3'-tRNA processing endoribonuclease activity"/>
    <property type="evidence" value="ECO:0007669"/>
    <property type="project" value="UniProtKB-UniRule"/>
</dbReference>
<dbReference type="Proteomes" id="UP000273977">
    <property type="component" value="Unassembled WGS sequence"/>
</dbReference>
<evidence type="ECO:0000313" key="12">
    <source>
        <dbReference type="EMBL" id="RPA62420.1"/>
    </source>
</evidence>
<evidence type="ECO:0000256" key="10">
    <source>
        <dbReference type="HAMAP-Rule" id="MF_01818"/>
    </source>
</evidence>
<evidence type="ECO:0000256" key="9">
    <source>
        <dbReference type="ARBA" id="ARBA00057812"/>
    </source>
</evidence>
<name>A0A3N4GUY6_9LACT</name>
<gene>
    <name evidence="10 12" type="primary">rnz</name>
    <name evidence="12" type="ORF">EF384_02040</name>
</gene>
<keyword evidence="5 10" id="KW-0479">Metal-binding</keyword>
<protein>
    <recommendedName>
        <fullName evidence="2 10">Ribonuclease Z</fullName>
        <shortName evidence="10">RNase Z</shortName>
        <ecNumber evidence="2 10">3.1.26.11</ecNumber>
    </recommendedName>
    <alternativeName>
        <fullName evidence="10">tRNA 3 endonuclease</fullName>
    </alternativeName>
    <alternativeName>
        <fullName evidence="10">tRNase Z</fullName>
    </alternativeName>
</protein>
<keyword evidence="4 10" id="KW-0540">Nuclease</keyword>
<dbReference type="FunFam" id="3.60.15.10:FF:000002">
    <property type="entry name" value="Ribonuclease Z"/>
    <property type="match status" value="1"/>
</dbReference>
<comment type="caution">
    <text evidence="12">The sequence shown here is derived from an EMBL/GenBank/DDBJ whole genome shotgun (WGS) entry which is preliminary data.</text>
</comment>
<feature type="binding site" evidence="10">
    <location>
        <position position="270"/>
    </location>
    <ligand>
        <name>Zn(2+)</name>
        <dbReference type="ChEBI" id="CHEBI:29105"/>
        <label>2</label>
        <note>catalytic</note>
    </ligand>
</feature>
<dbReference type="PANTHER" id="PTHR46018:SF2">
    <property type="entry name" value="ZINC PHOSPHODIESTERASE ELAC PROTEIN 1"/>
    <property type="match status" value="1"/>
</dbReference>
<dbReference type="EMBL" id="RKMG01000004">
    <property type="protein sequence ID" value="RPA62420.1"/>
    <property type="molecule type" value="Genomic_DNA"/>
</dbReference>
<dbReference type="GO" id="GO:0008270">
    <property type="term" value="F:zinc ion binding"/>
    <property type="evidence" value="ECO:0007669"/>
    <property type="project" value="UniProtKB-UniRule"/>
</dbReference>
<reference evidence="12 13" key="1">
    <citation type="submission" date="2018-11" db="EMBL/GenBank/DDBJ databases">
        <title>Aerococcus sp. SJQ22, whole genome shotgun sequence.</title>
        <authorList>
            <person name="Sun L."/>
            <person name="Gao X."/>
            <person name="Chen W."/>
            <person name="Huang K."/>
        </authorList>
    </citation>
    <scope>NUCLEOTIDE SEQUENCE [LARGE SCALE GENOMIC DNA]</scope>
    <source>
        <strain evidence="12 13">SJQ22</strain>
    </source>
</reference>
<evidence type="ECO:0000256" key="2">
    <source>
        <dbReference type="ARBA" id="ARBA00012477"/>
    </source>
</evidence>
<dbReference type="Pfam" id="PF12706">
    <property type="entry name" value="Lactamase_B_2"/>
    <property type="match status" value="1"/>
</dbReference>
<dbReference type="NCBIfam" id="NF000801">
    <property type="entry name" value="PRK00055.1-3"/>
    <property type="match status" value="1"/>
</dbReference>
<feature type="binding site" evidence="10">
    <location>
        <position position="65"/>
    </location>
    <ligand>
        <name>Zn(2+)</name>
        <dbReference type="ChEBI" id="CHEBI:29105"/>
        <label>1</label>
        <note>catalytic</note>
    </ligand>
</feature>
<feature type="binding site" evidence="10">
    <location>
        <position position="212"/>
    </location>
    <ligand>
        <name>Zn(2+)</name>
        <dbReference type="ChEBI" id="CHEBI:29105"/>
        <label>1</label>
        <note>catalytic</note>
    </ligand>
</feature>
<dbReference type="OrthoDB" id="9800940at2"/>
<keyword evidence="8 10" id="KW-0862">Zinc</keyword>
<feature type="binding site" evidence="10">
    <location>
        <position position="212"/>
    </location>
    <ligand>
        <name>Zn(2+)</name>
        <dbReference type="ChEBI" id="CHEBI:29105"/>
        <label>2</label>
        <note>catalytic</note>
    </ligand>
</feature>
<keyword evidence="7 10" id="KW-0378">Hydrolase</keyword>
<comment type="catalytic activity">
    <reaction evidence="10">
        <text>Endonucleolytic cleavage of RNA, removing extra 3' nucleotides from tRNA precursor, generating 3' termini of tRNAs. A 3'-hydroxy group is left at the tRNA terminus and a 5'-phosphoryl group is left at the trailer molecule.</text>
        <dbReference type="EC" id="3.1.26.11"/>
    </reaction>
</comment>
<keyword evidence="13" id="KW-1185">Reference proteome</keyword>
<dbReference type="CDD" id="cd07717">
    <property type="entry name" value="RNaseZ_ZiPD-like_MBL-fold"/>
    <property type="match status" value="1"/>
</dbReference>
<keyword evidence="6 10" id="KW-0255">Endonuclease</keyword>
<evidence type="ECO:0000256" key="7">
    <source>
        <dbReference type="ARBA" id="ARBA00022801"/>
    </source>
</evidence>
<dbReference type="HAMAP" id="MF_01818">
    <property type="entry name" value="RNase_Z_BN"/>
    <property type="match status" value="1"/>
</dbReference>
<feature type="active site" description="Proton acceptor" evidence="10">
    <location>
        <position position="67"/>
    </location>
</feature>
<evidence type="ECO:0000256" key="3">
    <source>
        <dbReference type="ARBA" id="ARBA00022694"/>
    </source>
</evidence>
<evidence type="ECO:0000256" key="4">
    <source>
        <dbReference type="ARBA" id="ARBA00022722"/>
    </source>
</evidence>
<feature type="binding site" evidence="10">
    <location>
        <position position="141"/>
    </location>
    <ligand>
        <name>Zn(2+)</name>
        <dbReference type="ChEBI" id="CHEBI:29105"/>
        <label>1</label>
        <note>catalytic</note>
    </ligand>
</feature>
<dbReference type="Pfam" id="PF23023">
    <property type="entry name" value="Anti-Pycsar_Apyc1"/>
    <property type="match status" value="1"/>
</dbReference>
<dbReference type="SUPFAM" id="SSF56281">
    <property type="entry name" value="Metallo-hydrolase/oxidoreductase"/>
    <property type="match status" value="1"/>
</dbReference>
<dbReference type="PANTHER" id="PTHR46018">
    <property type="entry name" value="ZINC PHOSPHODIESTERASE ELAC PROTEIN 1"/>
    <property type="match status" value="1"/>
</dbReference>
<comment type="cofactor">
    <cofactor evidence="10">
        <name>Zn(2+)</name>
        <dbReference type="ChEBI" id="CHEBI:29105"/>
    </cofactor>
    <text evidence="10">Binds 2 Zn(2+) ions.</text>
</comment>
<evidence type="ECO:0000256" key="8">
    <source>
        <dbReference type="ARBA" id="ARBA00022833"/>
    </source>
</evidence>
<dbReference type="RefSeq" id="WP_123779325.1">
    <property type="nucleotide sequence ID" value="NZ_RKMG01000004.1"/>
</dbReference>
<evidence type="ECO:0000256" key="1">
    <source>
        <dbReference type="ARBA" id="ARBA00011738"/>
    </source>
</evidence>
<proteinExistence type="inferred from homology"/>
<comment type="subunit">
    <text evidence="1 10">Homodimer.</text>
</comment>
<feature type="domain" description="Metallo-beta-lactamase" evidence="11">
    <location>
        <begin position="202"/>
        <end position="271"/>
    </location>
</feature>
<dbReference type="AlphaFoldDB" id="A0A3N4GUY6"/>
<dbReference type="Gene3D" id="3.60.15.10">
    <property type="entry name" value="Ribonuclease Z/Hydroxyacylglutathione hydrolase-like"/>
    <property type="match status" value="1"/>
</dbReference>
<evidence type="ECO:0000256" key="5">
    <source>
        <dbReference type="ARBA" id="ARBA00022723"/>
    </source>
</evidence>
<comment type="function">
    <text evidence="9 10">Zinc phosphodiesterase, which displays some tRNA 3'-processing endonuclease activity. Probably involved in tRNA maturation, by removing a 3'-trailer from precursor tRNA.</text>
</comment>
<keyword evidence="3 10" id="KW-0819">tRNA processing</keyword>